<dbReference type="OrthoDB" id="3045089at2759"/>
<sequence>MSFGYAVGDIVAVLNLIERVAHEVRNYRNAPAHFQQLQLELDLMRNTIQQLLYMEAADDVEHASFQRIRAIAMHCLQPLQAFISKMQGKEANLGHFRTTQSLSGFGTRLHWSMVSKADVDDLRKTILSEMVAISLLLGMQHLTYLKKSSLESQQQRRIQAATAATHSRDVLTQTSTILQIVQGIPEAFTHMRESTVAHRTQQNRRLKQLDDSLTVMANNIKKIDIDVNAAVSLASRVGSRATQTIVRLFNPILEVKKLVQLLLHCSSKLLHEVARNAQMLLSLQDKMRQVIRAIEAIPLHLTLDIIRLDDALGESWGLPFQACTQWQALKNVLSQVVYGNGWTGASLISADMFMIVSAKTGAVIRPHQWAHVAKAGIHVQQAMVTSQSAAQTQKDTCPYQSCGGALELQAMTDSDDRDREPTSRGRTW</sequence>
<name>A0A6A6I1N2_9PLEO</name>
<dbReference type="GeneID" id="54587213"/>
<dbReference type="Proteomes" id="UP000800094">
    <property type="component" value="Unassembled WGS sequence"/>
</dbReference>
<dbReference type="PANTHER" id="PTHR38886">
    <property type="entry name" value="SESA DOMAIN-CONTAINING PROTEIN"/>
    <property type="match status" value="1"/>
</dbReference>
<organism evidence="2 3">
    <name type="scientific">Trematosphaeria pertusa</name>
    <dbReference type="NCBI Taxonomy" id="390896"/>
    <lineage>
        <taxon>Eukaryota</taxon>
        <taxon>Fungi</taxon>
        <taxon>Dikarya</taxon>
        <taxon>Ascomycota</taxon>
        <taxon>Pezizomycotina</taxon>
        <taxon>Dothideomycetes</taxon>
        <taxon>Pleosporomycetidae</taxon>
        <taxon>Pleosporales</taxon>
        <taxon>Massarineae</taxon>
        <taxon>Trematosphaeriaceae</taxon>
        <taxon>Trematosphaeria</taxon>
    </lineage>
</organism>
<evidence type="ECO:0000313" key="3">
    <source>
        <dbReference type="Proteomes" id="UP000800094"/>
    </source>
</evidence>
<dbReference type="PANTHER" id="PTHR38886:SF1">
    <property type="entry name" value="NACHT-NTPASE AND P-LOOP NTPASES N-TERMINAL DOMAIN-CONTAINING PROTEIN"/>
    <property type="match status" value="1"/>
</dbReference>
<dbReference type="AlphaFoldDB" id="A0A6A6I1N2"/>
<dbReference type="EMBL" id="ML987203">
    <property type="protein sequence ID" value="KAF2244404.1"/>
    <property type="molecule type" value="Genomic_DNA"/>
</dbReference>
<keyword evidence="3" id="KW-1185">Reference proteome</keyword>
<feature type="domain" description="Ubiquitin-like" evidence="1">
    <location>
        <begin position="303"/>
        <end position="386"/>
    </location>
</feature>
<proteinExistence type="predicted"/>
<dbReference type="InterPro" id="IPR054464">
    <property type="entry name" value="ULD_fung"/>
</dbReference>
<evidence type="ECO:0000313" key="2">
    <source>
        <dbReference type="EMBL" id="KAF2244404.1"/>
    </source>
</evidence>
<dbReference type="RefSeq" id="XP_033679408.1">
    <property type="nucleotide sequence ID" value="XM_033833883.1"/>
</dbReference>
<gene>
    <name evidence="2" type="ORF">BU26DRAFT_569387</name>
</gene>
<evidence type="ECO:0000259" key="1">
    <source>
        <dbReference type="Pfam" id="PF22893"/>
    </source>
</evidence>
<accession>A0A6A6I1N2</accession>
<reference evidence="2" key="1">
    <citation type="journal article" date="2020" name="Stud. Mycol.">
        <title>101 Dothideomycetes genomes: a test case for predicting lifestyles and emergence of pathogens.</title>
        <authorList>
            <person name="Haridas S."/>
            <person name="Albert R."/>
            <person name="Binder M."/>
            <person name="Bloem J."/>
            <person name="Labutti K."/>
            <person name="Salamov A."/>
            <person name="Andreopoulos B."/>
            <person name="Baker S."/>
            <person name="Barry K."/>
            <person name="Bills G."/>
            <person name="Bluhm B."/>
            <person name="Cannon C."/>
            <person name="Castanera R."/>
            <person name="Culley D."/>
            <person name="Daum C."/>
            <person name="Ezra D."/>
            <person name="Gonzalez J."/>
            <person name="Henrissat B."/>
            <person name="Kuo A."/>
            <person name="Liang C."/>
            <person name="Lipzen A."/>
            <person name="Lutzoni F."/>
            <person name="Magnuson J."/>
            <person name="Mondo S."/>
            <person name="Nolan M."/>
            <person name="Ohm R."/>
            <person name="Pangilinan J."/>
            <person name="Park H.-J."/>
            <person name="Ramirez L."/>
            <person name="Alfaro M."/>
            <person name="Sun H."/>
            <person name="Tritt A."/>
            <person name="Yoshinaga Y."/>
            <person name="Zwiers L.-H."/>
            <person name="Turgeon B."/>
            <person name="Goodwin S."/>
            <person name="Spatafora J."/>
            <person name="Crous P."/>
            <person name="Grigoriev I."/>
        </authorList>
    </citation>
    <scope>NUCLEOTIDE SEQUENCE</scope>
    <source>
        <strain evidence="2">CBS 122368</strain>
    </source>
</reference>
<protein>
    <recommendedName>
        <fullName evidence="1">Ubiquitin-like domain-containing protein</fullName>
    </recommendedName>
</protein>
<dbReference type="Pfam" id="PF22893">
    <property type="entry name" value="ULD_2"/>
    <property type="match status" value="1"/>
</dbReference>